<dbReference type="Gene3D" id="1.20.120.1810">
    <property type="match status" value="1"/>
</dbReference>
<dbReference type="InterPro" id="IPR013325">
    <property type="entry name" value="RNA_pol_sigma_r2"/>
</dbReference>
<name>A0A6J7HYA3_9ZZZZ</name>
<dbReference type="NCBIfam" id="TIGR02937">
    <property type="entry name" value="sigma70-ECF"/>
    <property type="match status" value="1"/>
</dbReference>
<organism evidence="7">
    <name type="scientific">freshwater metagenome</name>
    <dbReference type="NCBI Taxonomy" id="449393"/>
    <lineage>
        <taxon>unclassified sequences</taxon>
        <taxon>metagenomes</taxon>
        <taxon>ecological metagenomes</taxon>
    </lineage>
</organism>
<dbReference type="EMBL" id="CAFBMK010000115">
    <property type="protein sequence ID" value="CAB4922779.1"/>
    <property type="molecule type" value="Genomic_DNA"/>
</dbReference>
<keyword evidence="4" id="KW-0804">Transcription</keyword>
<proteinExistence type="predicted"/>
<dbReference type="InterPro" id="IPR007630">
    <property type="entry name" value="RNA_pol_sigma70_r4"/>
</dbReference>
<keyword evidence="3" id="KW-0238">DNA-binding</keyword>
<dbReference type="InterPro" id="IPR000943">
    <property type="entry name" value="RNA_pol_sigma70"/>
</dbReference>
<feature type="domain" description="RNA polymerase sigma-70 region 2" evidence="5">
    <location>
        <begin position="21"/>
        <end position="90"/>
    </location>
</feature>
<dbReference type="Pfam" id="PF04545">
    <property type="entry name" value="Sigma70_r4"/>
    <property type="match status" value="1"/>
</dbReference>
<evidence type="ECO:0000313" key="7">
    <source>
        <dbReference type="EMBL" id="CAB4922779.1"/>
    </source>
</evidence>
<sequence length="250" mass="28495">MDLALIRLYRSTRDPRRLDKLVVRFRPMVRHIAQQYSRSNEPLDDLLQVGLLALLKAIERFDPQPGASFGAYARPTISGEIKRHFRDHTWDLKVPRSAQELHAKVSRARVEHPDATREELAEILEVSVSQVRDAELTRHAYNANSLDFRTADEDGSTLGDRLGVDETGYRQVEDMDEVADALSILGPRDREVVQLRYFDERLQREIGVEHGVSQMQISRILNRSLLQMADHLENADTVTDVADDDAARSA</sequence>
<dbReference type="GO" id="GO:0006352">
    <property type="term" value="P:DNA-templated transcription initiation"/>
    <property type="evidence" value="ECO:0007669"/>
    <property type="project" value="InterPro"/>
</dbReference>
<evidence type="ECO:0000256" key="2">
    <source>
        <dbReference type="ARBA" id="ARBA00023082"/>
    </source>
</evidence>
<dbReference type="PANTHER" id="PTHR30385:SF4">
    <property type="entry name" value="RNA POLYMERASE SIGMA-E FACTOR"/>
    <property type="match status" value="1"/>
</dbReference>
<keyword evidence="2" id="KW-0731">Sigma factor</keyword>
<dbReference type="InterPro" id="IPR014284">
    <property type="entry name" value="RNA_pol_sigma-70_dom"/>
</dbReference>
<dbReference type="InterPro" id="IPR013324">
    <property type="entry name" value="RNA_pol_sigma_r3/r4-like"/>
</dbReference>
<dbReference type="PANTHER" id="PTHR30385">
    <property type="entry name" value="SIGMA FACTOR F FLAGELLAR"/>
    <property type="match status" value="1"/>
</dbReference>
<dbReference type="Pfam" id="PF04542">
    <property type="entry name" value="Sigma70_r2"/>
    <property type="match status" value="1"/>
</dbReference>
<accession>A0A6J7HYA3</accession>
<evidence type="ECO:0000259" key="6">
    <source>
        <dbReference type="Pfam" id="PF04545"/>
    </source>
</evidence>
<dbReference type="SUPFAM" id="SSF88659">
    <property type="entry name" value="Sigma3 and sigma4 domains of RNA polymerase sigma factors"/>
    <property type="match status" value="2"/>
</dbReference>
<reference evidence="7" key="1">
    <citation type="submission" date="2020-05" db="EMBL/GenBank/DDBJ databases">
        <authorList>
            <person name="Chiriac C."/>
            <person name="Salcher M."/>
            <person name="Ghai R."/>
            <person name="Kavagutti S V."/>
        </authorList>
    </citation>
    <scope>NUCLEOTIDE SEQUENCE</scope>
</reference>
<dbReference type="SUPFAM" id="SSF88946">
    <property type="entry name" value="Sigma2 domain of RNA polymerase sigma factors"/>
    <property type="match status" value="1"/>
</dbReference>
<dbReference type="AlphaFoldDB" id="A0A6J7HYA3"/>
<feature type="domain" description="RNA polymerase sigma-70 region 4" evidence="6">
    <location>
        <begin position="181"/>
        <end position="227"/>
    </location>
</feature>
<dbReference type="GO" id="GO:0003677">
    <property type="term" value="F:DNA binding"/>
    <property type="evidence" value="ECO:0007669"/>
    <property type="project" value="UniProtKB-KW"/>
</dbReference>
<keyword evidence="1" id="KW-0805">Transcription regulation</keyword>
<dbReference type="GO" id="GO:0016987">
    <property type="term" value="F:sigma factor activity"/>
    <property type="evidence" value="ECO:0007669"/>
    <property type="project" value="UniProtKB-KW"/>
</dbReference>
<evidence type="ECO:0000256" key="3">
    <source>
        <dbReference type="ARBA" id="ARBA00023125"/>
    </source>
</evidence>
<gene>
    <name evidence="7" type="ORF">UFOPK3564_01932</name>
</gene>
<dbReference type="CDD" id="cd06171">
    <property type="entry name" value="Sigma70_r4"/>
    <property type="match status" value="1"/>
</dbReference>
<dbReference type="PRINTS" id="PR00046">
    <property type="entry name" value="SIGMA70FCT"/>
</dbReference>
<dbReference type="Gene3D" id="1.20.140.160">
    <property type="match status" value="1"/>
</dbReference>
<dbReference type="InterPro" id="IPR007627">
    <property type="entry name" value="RNA_pol_sigma70_r2"/>
</dbReference>
<evidence type="ECO:0000259" key="5">
    <source>
        <dbReference type="Pfam" id="PF04542"/>
    </source>
</evidence>
<evidence type="ECO:0000256" key="1">
    <source>
        <dbReference type="ARBA" id="ARBA00023015"/>
    </source>
</evidence>
<evidence type="ECO:0000256" key="4">
    <source>
        <dbReference type="ARBA" id="ARBA00023163"/>
    </source>
</evidence>
<protein>
    <submittedName>
        <fullName evidence="7">Unannotated protein</fullName>
    </submittedName>
</protein>